<dbReference type="Proteomes" id="UP000463857">
    <property type="component" value="Chromosome"/>
</dbReference>
<feature type="region of interest" description="Disordered" evidence="1">
    <location>
        <begin position="1"/>
        <end position="65"/>
    </location>
</feature>
<organism evidence="2 3">
    <name type="scientific">Epidermidibacterium keratini</name>
    <dbReference type="NCBI Taxonomy" id="1891644"/>
    <lineage>
        <taxon>Bacteria</taxon>
        <taxon>Bacillati</taxon>
        <taxon>Actinomycetota</taxon>
        <taxon>Actinomycetes</taxon>
        <taxon>Sporichthyales</taxon>
        <taxon>Sporichthyaceae</taxon>
        <taxon>Epidermidibacterium</taxon>
    </lineage>
</organism>
<protein>
    <submittedName>
        <fullName evidence="2">Antitoxin</fullName>
    </submittedName>
</protein>
<dbReference type="Pfam" id="PF14013">
    <property type="entry name" value="MT0933_antitox"/>
    <property type="match status" value="1"/>
</dbReference>
<feature type="compositionally biased region" description="Basic and acidic residues" evidence="1">
    <location>
        <begin position="8"/>
        <end position="24"/>
    </location>
</feature>
<gene>
    <name evidence="2" type="ORF">EK0264_10375</name>
</gene>
<evidence type="ECO:0000256" key="1">
    <source>
        <dbReference type="SAM" id="MobiDB-lite"/>
    </source>
</evidence>
<evidence type="ECO:0000313" key="3">
    <source>
        <dbReference type="Proteomes" id="UP000463857"/>
    </source>
</evidence>
<sequence length="65" mass="6962">MGLGDMLGKGKDALGDEEKTDQLLDKGQQAAGDRFSGQEDKIQQGRDAIDDRIGDGGQQQDGQQQ</sequence>
<dbReference type="RefSeq" id="WP_159545351.1">
    <property type="nucleotide sequence ID" value="NZ_CP047156.1"/>
</dbReference>
<dbReference type="AlphaFoldDB" id="A0A7L4YP27"/>
<dbReference type="OrthoDB" id="3267972at2"/>
<keyword evidence="3" id="KW-1185">Reference proteome</keyword>
<proteinExistence type="predicted"/>
<dbReference type="EMBL" id="CP047156">
    <property type="protein sequence ID" value="QHC00653.1"/>
    <property type="molecule type" value="Genomic_DNA"/>
</dbReference>
<name>A0A7L4YP27_9ACTN</name>
<feature type="compositionally biased region" description="Basic and acidic residues" evidence="1">
    <location>
        <begin position="36"/>
        <end position="54"/>
    </location>
</feature>
<accession>A0A7L4YP27</accession>
<dbReference type="KEGG" id="eke:EK0264_10375"/>
<reference evidence="2 3" key="1">
    <citation type="journal article" date="2018" name="Int. J. Syst. Evol. Microbiol.">
        <title>Epidermidibacterium keratini gen. nov., sp. nov., a member of the family Sporichthyaceae, isolated from keratin epidermis.</title>
        <authorList>
            <person name="Lee D.G."/>
            <person name="Trujillo M.E."/>
            <person name="Kang S."/>
            <person name="Nam J.J."/>
            <person name="Kim Y.J."/>
        </authorList>
    </citation>
    <scope>NUCLEOTIDE SEQUENCE [LARGE SCALE GENOMIC DNA]</scope>
    <source>
        <strain evidence="2 3">EPI-7</strain>
    </source>
</reference>
<dbReference type="InterPro" id="IPR028037">
    <property type="entry name" value="Antitoxin_Rv0909/MT0933"/>
</dbReference>
<dbReference type="InParanoid" id="A0A7L4YP27"/>
<evidence type="ECO:0000313" key="2">
    <source>
        <dbReference type="EMBL" id="QHC00653.1"/>
    </source>
</evidence>